<keyword evidence="9" id="KW-1185">Reference proteome</keyword>
<comment type="subunit">
    <text evidence="6">Homodimer.</text>
</comment>
<feature type="binding site" evidence="6">
    <location>
        <position position="458"/>
    </location>
    <ligand>
        <name>L-aspartate</name>
        <dbReference type="ChEBI" id="CHEBI:29991"/>
    </ligand>
</feature>
<feature type="binding site" evidence="6">
    <location>
        <position position="237"/>
    </location>
    <ligand>
        <name>ATP</name>
        <dbReference type="ChEBI" id="CHEBI:30616"/>
    </ligand>
</feature>
<evidence type="ECO:0000256" key="2">
    <source>
        <dbReference type="ARBA" id="ARBA00022741"/>
    </source>
</evidence>
<evidence type="ECO:0000256" key="6">
    <source>
        <dbReference type="HAMAP-Rule" id="MF_00044"/>
    </source>
</evidence>
<evidence type="ECO:0000256" key="1">
    <source>
        <dbReference type="ARBA" id="ARBA00022598"/>
    </source>
</evidence>
<evidence type="ECO:0000313" key="8">
    <source>
        <dbReference type="EMBL" id="MBU5490377.1"/>
    </source>
</evidence>
<dbReference type="GO" id="GO:0004815">
    <property type="term" value="F:aspartate-tRNA ligase activity"/>
    <property type="evidence" value="ECO:0007669"/>
    <property type="project" value="UniProtKB-EC"/>
</dbReference>
<dbReference type="PANTHER" id="PTHR22594:SF5">
    <property type="entry name" value="ASPARTATE--TRNA LIGASE, MITOCHONDRIAL"/>
    <property type="match status" value="1"/>
</dbReference>
<dbReference type="InterPro" id="IPR004365">
    <property type="entry name" value="NA-bd_OB_tRNA"/>
</dbReference>
<dbReference type="PROSITE" id="PS50862">
    <property type="entry name" value="AA_TRNA_LIGASE_II"/>
    <property type="match status" value="1"/>
</dbReference>
<comment type="caution">
    <text evidence="8">The sequence shown here is derived from an EMBL/GenBank/DDBJ whole genome shotgun (WGS) entry which is preliminary data.</text>
</comment>
<dbReference type="Pfam" id="PF01336">
    <property type="entry name" value="tRNA_anti-codon"/>
    <property type="match status" value="1"/>
</dbReference>
<evidence type="ECO:0000313" key="9">
    <source>
        <dbReference type="Proteomes" id="UP000783588"/>
    </source>
</evidence>
<feature type="binding site" evidence="6">
    <location>
        <position position="492"/>
    </location>
    <ligand>
        <name>ATP</name>
        <dbReference type="ChEBI" id="CHEBI:30616"/>
    </ligand>
</feature>
<dbReference type="RefSeq" id="WP_216470037.1">
    <property type="nucleotide sequence ID" value="NZ_JAHLQI010000003.1"/>
</dbReference>
<feature type="binding site" evidence="6">
    <location>
        <begin position="544"/>
        <end position="547"/>
    </location>
    <ligand>
        <name>ATP</name>
        <dbReference type="ChEBI" id="CHEBI:30616"/>
    </ligand>
</feature>
<keyword evidence="3 6" id="KW-0067">ATP-binding</keyword>
<dbReference type="CDD" id="cd00777">
    <property type="entry name" value="AspRS_core"/>
    <property type="match status" value="1"/>
</dbReference>
<keyword evidence="6" id="KW-0963">Cytoplasm</keyword>
<comment type="function">
    <text evidence="6">Catalyzes the attachment of L-aspartate to tRNA(Asp) in a two-step reaction: L-aspartate is first activated by ATP to form Asp-AMP and then transferred to the acceptor end of tRNA(Asp).</text>
</comment>
<dbReference type="NCBIfam" id="NF001750">
    <property type="entry name" value="PRK00476.1"/>
    <property type="match status" value="1"/>
</dbReference>
<dbReference type="EC" id="6.1.1.12" evidence="6"/>
<dbReference type="HAMAP" id="MF_00044">
    <property type="entry name" value="Asp_tRNA_synth_type1"/>
    <property type="match status" value="1"/>
</dbReference>
<dbReference type="InterPro" id="IPR029351">
    <property type="entry name" value="GAD_dom"/>
</dbReference>
<keyword evidence="2 6" id="KW-0547">Nucleotide-binding</keyword>
<name>A0ABS6ES41_9FIRM</name>
<feature type="binding site" evidence="6">
    <location>
        <position position="182"/>
    </location>
    <ligand>
        <name>L-aspartate</name>
        <dbReference type="ChEBI" id="CHEBI:29991"/>
    </ligand>
</feature>
<dbReference type="Pfam" id="PF00152">
    <property type="entry name" value="tRNA-synt_2"/>
    <property type="match status" value="1"/>
</dbReference>
<dbReference type="Pfam" id="PF02938">
    <property type="entry name" value="GAD"/>
    <property type="match status" value="1"/>
</dbReference>
<evidence type="ECO:0000256" key="4">
    <source>
        <dbReference type="ARBA" id="ARBA00022917"/>
    </source>
</evidence>
<comment type="caution">
    <text evidence="6">Lacks conserved residue(s) required for the propagation of feature annotation.</text>
</comment>
<evidence type="ECO:0000259" key="7">
    <source>
        <dbReference type="PROSITE" id="PS50862"/>
    </source>
</evidence>
<comment type="catalytic activity">
    <reaction evidence="6">
        <text>tRNA(Asp) + L-aspartate + ATP = L-aspartyl-tRNA(Asp) + AMP + diphosphate</text>
        <dbReference type="Rhea" id="RHEA:19649"/>
        <dbReference type="Rhea" id="RHEA-COMP:9660"/>
        <dbReference type="Rhea" id="RHEA-COMP:9678"/>
        <dbReference type="ChEBI" id="CHEBI:29991"/>
        <dbReference type="ChEBI" id="CHEBI:30616"/>
        <dbReference type="ChEBI" id="CHEBI:33019"/>
        <dbReference type="ChEBI" id="CHEBI:78442"/>
        <dbReference type="ChEBI" id="CHEBI:78516"/>
        <dbReference type="ChEBI" id="CHEBI:456215"/>
        <dbReference type="EC" id="6.1.1.12"/>
    </reaction>
</comment>
<keyword evidence="4 6" id="KW-0648">Protein biosynthesis</keyword>
<dbReference type="PANTHER" id="PTHR22594">
    <property type="entry name" value="ASPARTYL/LYSYL-TRNA SYNTHETASE"/>
    <property type="match status" value="1"/>
</dbReference>
<gene>
    <name evidence="6 8" type="primary">aspS</name>
    <name evidence="8" type="ORF">KQI75_07050</name>
</gene>
<dbReference type="EMBL" id="JAHLQI010000003">
    <property type="protein sequence ID" value="MBU5490377.1"/>
    <property type="molecule type" value="Genomic_DNA"/>
</dbReference>
<dbReference type="InterPro" id="IPR047089">
    <property type="entry name" value="Asp-tRNA-ligase_1_N"/>
</dbReference>
<evidence type="ECO:0000256" key="5">
    <source>
        <dbReference type="ARBA" id="ARBA00023146"/>
    </source>
</evidence>
<dbReference type="InterPro" id="IPR004364">
    <property type="entry name" value="Aa-tRNA-synt_II"/>
</dbReference>
<dbReference type="InterPro" id="IPR004524">
    <property type="entry name" value="Asp-tRNA-ligase_1"/>
</dbReference>
<feature type="region of interest" description="Aspartate" evidence="6">
    <location>
        <begin position="206"/>
        <end position="209"/>
    </location>
</feature>
<comment type="similarity">
    <text evidence="6">Belongs to the class-II aminoacyl-tRNA synthetase family. Type 1 subfamily.</text>
</comment>
<feature type="binding site" evidence="6">
    <location>
        <position position="228"/>
    </location>
    <ligand>
        <name>L-aspartate</name>
        <dbReference type="ChEBI" id="CHEBI:29991"/>
    </ligand>
</feature>
<feature type="domain" description="Aminoacyl-transfer RNA synthetases class-II family profile" evidence="7">
    <location>
        <begin position="149"/>
        <end position="565"/>
    </location>
</feature>
<keyword evidence="5 6" id="KW-0030">Aminoacyl-tRNA synthetase</keyword>
<feature type="binding site" evidence="6">
    <location>
        <begin position="228"/>
        <end position="230"/>
    </location>
    <ligand>
        <name>ATP</name>
        <dbReference type="ChEBI" id="CHEBI:30616"/>
    </ligand>
</feature>
<dbReference type="InterPro" id="IPR006195">
    <property type="entry name" value="aa-tRNA-synth_II"/>
</dbReference>
<proteinExistence type="inferred from homology"/>
<protein>
    <recommendedName>
        <fullName evidence="6">Aspartate--tRNA ligase</fullName>
        <ecNumber evidence="6">6.1.1.12</ecNumber>
    </recommendedName>
    <alternativeName>
        <fullName evidence="6">Aspartyl-tRNA synthetase</fullName>
        <shortName evidence="6">AspRS</shortName>
    </alternativeName>
</protein>
<sequence>MNTSIHGMKRTVWCGELRAADAEKEVTVNGWCERTRDNGGVLFLLLRDRTGTIQCTFDKSVNAELFDIAFGVRTEYVLAIRGKVVLRDANAINKKMPTGEVEIAVTDIRVLSKSETTPFEISDNKEVNDQLRLKYRYLDLRRPSMQRNLALRHRVTQIARNYFDEQGFLEIETPMLQKSTPEGARDYLVPSRVHPGKFYALPQSPQQYKQLLMLSGVDRYMQITRCFRDEDLRADRQPEFTQIDLEMSFVEQDDVIAVNEGFLKRVFKEVLDVDIQLPLPRMKWQDAMDKYGSDKPDLRFGYEIVDISDIAKDCSFKVFKGAVEDGGTVRLININGGADKFPRKEIDKLQDFVKTYRAKGLAWMKLAADGKMTSSFAKFLSEDEIEAIKAKAQAKDGDLLFVVADSDWQTAVTALGALRCELAKRLGVIDPHDYKLLWVVEFPQFEYSEEENRYVAMHHPFTAPMDEDLDILESDPAKVRAKAYDIILNGCELGGGSIRIHSTETQARMFRALGFSDEDAQERFGHLLTAFKYGAPPHGGLAYGLDRLCMLLAGLDSIRDVIAFPKVQNASELMTACPSAVDQKQLDELHLALALDSSEEE</sequence>
<dbReference type="InterPro" id="IPR047090">
    <property type="entry name" value="AspRS_core"/>
</dbReference>
<accession>A0ABS6ES41</accession>
<comment type="subcellular location">
    <subcellularLocation>
        <location evidence="6">Cytoplasm</location>
    </subcellularLocation>
</comment>
<reference evidence="8 9" key="1">
    <citation type="submission" date="2021-06" db="EMBL/GenBank/DDBJ databases">
        <authorList>
            <person name="Sun Q."/>
            <person name="Li D."/>
        </authorList>
    </citation>
    <scope>NUCLEOTIDE SEQUENCE [LARGE SCALE GENOMIC DNA]</scope>
    <source>
        <strain evidence="8 9">MSJd-7</strain>
    </source>
</reference>
<feature type="binding site" evidence="6">
    <location>
        <position position="499"/>
    </location>
    <ligand>
        <name>L-aspartate</name>
        <dbReference type="ChEBI" id="CHEBI:29991"/>
    </ligand>
</feature>
<organism evidence="8 9">
    <name type="scientific">Butyricicoccus intestinisimiae</name>
    <dbReference type="NCBI Taxonomy" id="2841509"/>
    <lineage>
        <taxon>Bacteria</taxon>
        <taxon>Bacillati</taxon>
        <taxon>Bacillota</taxon>
        <taxon>Clostridia</taxon>
        <taxon>Eubacteriales</taxon>
        <taxon>Butyricicoccaceae</taxon>
        <taxon>Butyricicoccus</taxon>
    </lineage>
</organism>
<keyword evidence="1 6" id="KW-0436">Ligase</keyword>
<evidence type="ECO:0000256" key="3">
    <source>
        <dbReference type="ARBA" id="ARBA00022840"/>
    </source>
</evidence>
<dbReference type="Proteomes" id="UP000783588">
    <property type="component" value="Unassembled WGS sequence"/>
</dbReference>
<dbReference type="NCBIfam" id="TIGR00459">
    <property type="entry name" value="aspS_bact"/>
    <property type="match status" value="1"/>
</dbReference>
<dbReference type="CDD" id="cd04317">
    <property type="entry name" value="EcAspRS_like_N"/>
    <property type="match status" value="1"/>
</dbReference>